<feature type="transmembrane region" description="Helical" evidence="1">
    <location>
        <begin position="175"/>
        <end position="197"/>
    </location>
</feature>
<name>A0A9E7HTN6_9LILI</name>
<protein>
    <submittedName>
        <fullName evidence="2">Uncharacterized protein</fullName>
    </submittedName>
</protein>
<dbReference type="InterPro" id="IPR045282">
    <property type="entry name" value="At4g08330-like"/>
</dbReference>
<dbReference type="EMBL" id="CP097510">
    <property type="protein sequence ID" value="URE35403.1"/>
    <property type="molecule type" value="Genomic_DNA"/>
</dbReference>
<organism evidence="2 3">
    <name type="scientific">Musa troglodytarum</name>
    <name type="common">fe'i banana</name>
    <dbReference type="NCBI Taxonomy" id="320322"/>
    <lineage>
        <taxon>Eukaryota</taxon>
        <taxon>Viridiplantae</taxon>
        <taxon>Streptophyta</taxon>
        <taxon>Embryophyta</taxon>
        <taxon>Tracheophyta</taxon>
        <taxon>Spermatophyta</taxon>
        <taxon>Magnoliopsida</taxon>
        <taxon>Liliopsida</taxon>
        <taxon>Zingiberales</taxon>
        <taxon>Musaceae</taxon>
        <taxon>Musa</taxon>
    </lineage>
</organism>
<keyword evidence="1" id="KW-1133">Transmembrane helix</keyword>
<sequence length="243" mass="26514">MSQANVVYSCSSCGYPLNLSSSNQVTSGIRSDCQKSSKKGVISFVSVDLSRFTQVDEVSCLPITCGRYRSKTKLLCRKCGLLIGHGYSESALLCGFEPASSTSQKYSIKTRALQPSEQNYRNYEVATISSIPQAQKYEEEMKIQMGGVCRQGIEKAENSNATITILLRGLGPICLLLMLLLFLMNSIWFLLFSCIMASSSTTNLRIIVSSVNDFPLNTLRPSPDVLVLVTLLSGGAAKGFDLE</sequence>
<gene>
    <name evidence="2" type="ORF">MUK42_35820</name>
</gene>
<dbReference type="AlphaFoldDB" id="A0A9E7HTN6"/>
<dbReference type="OrthoDB" id="6270329at2759"/>
<keyword evidence="1" id="KW-0812">Transmembrane</keyword>
<dbReference type="Proteomes" id="UP001055439">
    <property type="component" value="Chromosome 8"/>
</dbReference>
<evidence type="ECO:0000313" key="2">
    <source>
        <dbReference type="EMBL" id="URE35403.1"/>
    </source>
</evidence>
<keyword evidence="1" id="KW-0472">Membrane</keyword>
<proteinExistence type="predicted"/>
<accession>A0A9E7HTN6</accession>
<dbReference type="Pfam" id="PF24046">
    <property type="entry name" value="At4g08330"/>
    <property type="match status" value="1"/>
</dbReference>
<evidence type="ECO:0000256" key="1">
    <source>
        <dbReference type="SAM" id="Phobius"/>
    </source>
</evidence>
<dbReference type="PANTHER" id="PTHR33674">
    <property type="entry name" value="METHIONINE-S-OXIDE REDUCTASE"/>
    <property type="match status" value="1"/>
</dbReference>
<keyword evidence="3" id="KW-1185">Reference proteome</keyword>
<reference evidence="2" key="1">
    <citation type="submission" date="2022-05" db="EMBL/GenBank/DDBJ databases">
        <title>The Musa troglodytarum L. genome provides insights into the mechanism of non-climacteric behaviour and enrichment of carotenoids.</title>
        <authorList>
            <person name="Wang J."/>
        </authorList>
    </citation>
    <scope>NUCLEOTIDE SEQUENCE</scope>
    <source>
        <tissue evidence="2">Leaf</tissue>
    </source>
</reference>
<dbReference type="PANTHER" id="PTHR33674:SF3">
    <property type="entry name" value="YIPPEE DOMAIN-CONTAINING PROTEIN"/>
    <property type="match status" value="1"/>
</dbReference>
<evidence type="ECO:0000313" key="3">
    <source>
        <dbReference type="Proteomes" id="UP001055439"/>
    </source>
</evidence>